<sequence>MLSNSLIEKLKHEGFQYPASFLKAIDLNLVNFDLWYIMDEGKVVSRIEGLKRRYPARRLIPFARRDDNDDIACFEIGKGEKVEIIHDFASAGYEQRNEYDDFWKWLEVAVKEMIEYNKEN</sequence>
<name>A0ABT9Z4R0_9BACI</name>
<dbReference type="InterPro" id="IPR037883">
    <property type="entry name" value="Knr4/Smi1-like_sf"/>
</dbReference>
<accession>A0ABT9Z4R0</accession>
<keyword evidence="2" id="KW-1185">Reference proteome</keyword>
<evidence type="ECO:0000313" key="1">
    <source>
        <dbReference type="EMBL" id="MDQ0227245.1"/>
    </source>
</evidence>
<comment type="caution">
    <text evidence="1">The sequence shown here is derived from an EMBL/GenBank/DDBJ whole genome shotgun (WGS) entry which is preliminary data.</text>
</comment>
<dbReference type="EMBL" id="JAUSTZ010000008">
    <property type="protein sequence ID" value="MDQ0227245.1"/>
    <property type="molecule type" value="Genomic_DNA"/>
</dbReference>
<protein>
    <recommendedName>
        <fullName evidence="3">SMI1/KNR4 family protein</fullName>
    </recommendedName>
</protein>
<proteinExistence type="predicted"/>
<dbReference type="RefSeq" id="WP_174881152.1">
    <property type="nucleotide sequence ID" value="NZ_CADEPK010000320.1"/>
</dbReference>
<evidence type="ECO:0008006" key="3">
    <source>
        <dbReference type="Google" id="ProtNLM"/>
    </source>
</evidence>
<dbReference type="Proteomes" id="UP001232245">
    <property type="component" value="Unassembled WGS sequence"/>
</dbReference>
<evidence type="ECO:0000313" key="2">
    <source>
        <dbReference type="Proteomes" id="UP001232245"/>
    </source>
</evidence>
<dbReference type="SUPFAM" id="SSF160631">
    <property type="entry name" value="SMI1/KNR4-like"/>
    <property type="match status" value="1"/>
</dbReference>
<organism evidence="1 2">
    <name type="scientific">Metabacillus niabensis</name>
    <dbReference type="NCBI Taxonomy" id="324854"/>
    <lineage>
        <taxon>Bacteria</taxon>
        <taxon>Bacillati</taxon>
        <taxon>Bacillota</taxon>
        <taxon>Bacilli</taxon>
        <taxon>Bacillales</taxon>
        <taxon>Bacillaceae</taxon>
        <taxon>Metabacillus</taxon>
    </lineage>
</organism>
<gene>
    <name evidence="1" type="ORF">J2S02_003590</name>
</gene>
<reference evidence="1 2" key="1">
    <citation type="submission" date="2023-07" db="EMBL/GenBank/DDBJ databases">
        <title>Genomic Encyclopedia of Type Strains, Phase IV (KMG-IV): sequencing the most valuable type-strain genomes for metagenomic binning, comparative biology and taxonomic classification.</title>
        <authorList>
            <person name="Goeker M."/>
        </authorList>
    </citation>
    <scope>NUCLEOTIDE SEQUENCE [LARGE SCALE GENOMIC DNA]</scope>
    <source>
        <strain evidence="1 2">DSM 17723</strain>
    </source>
</reference>